<keyword evidence="1" id="KW-0812">Transmembrane</keyword>
<feature type="transmembrane region" description="Helical" evidence="1">
    <location>
        <begin position="53"/>
        <end position="72"/>
    </location>
</feature>
<reference evidence="2 3" key="1">
    <citation type="submission" date="2023-11" db="EMBL/GenBank/DDBJ databases">
        <title>Lentzea sokolovensis, sp. nov., Lentzea kristufkii, sp. nov., and Lentzea miocenensis, sp. nov., rare actinobacteria from Sokolov Coal Basin, Miocene lacustrine sediment, Czech Republic.</title>
        <authorList>
            <person name="Lara A."/>
            <person name="Kotroba L."/>
            <person name="Nouioui I."/>
            <person name="Neumann-Schaal M."/>
            <person name="Mast Y."/>
            <person name="Chronakova A."/>
        </authorList>
    </citation>
    <scope>NUCLEOTIDE SEQUENCE [LARGE SCALE GENOMIC DNA]</scope>
    <source>
        <strain evidence="2 3">BCCO 10_0856</strain>
    </source>
</reference>
<evidence type="ECO:0000313" key="3">
    <source>
        <dbReference type="Proteomes" id="UP001285521"/>
    </source>
</evidence>
<keyword evidence="3" id="KW-1185">Reference proteome</keyword>
<keyword evidence="1" id="KW-0472">Membrane</keyword>
<keyword evidence="1" id="KW-1133">Transmembrane helix</keyword>
<gene>
    <name evidence="2" type="ORF">SK803_34015</name>
</gene>
<name>A0ABU4TAQ2_9PSEU</name>
<dbReference type="Proteomes" id="UP001285521">
    <property type="component" value="Unassembled WGS sequence"/>
</dbReference>
<feature type="transmembrane region" description="Helical" evidence="1">
    <location>
        <begin position="20"/>
        <end position="41"/>
    </location>
</feature>
<dbReference type="RefSeq" id="WP_319970283.1">
    <property type="nucleotide sequence ID" value="NZ_JAXAVW010000033.1"/>
</dbReference>
<sequence length="78" mass="8068">MKMGPLPPRIGWSTNGWMLIGSYAVGAAATGLVEACLMLITPLRFAAVAAGPIGWAAFAVGTAVSFGVGQLIEHHWSD</sequence>
<evidence type="ECO:0000256" key="1">
    <source>
        <dbReference type="SAM" id="Phobius"/>
    </source>
</evidence>
<evidence type="ECO:0000313" key="2">
    <source>
        <dbReference type="EMBL" id="MDX8035257.1"/>
    </source>
</evidence>
<comment type="caution">
    <text evidence="2">The sequence shown here is derived from an EMBL/GenBank/DDBJ whole genome shotgun (WGS) entry which is preliminary data.</text>
</comment>
<accession>A0ABU4TAQ2</accession>
<dbReference type="EMBL" id="JAXAVW010000033">
    <property type="protein sequence ID" value="MDX8035257.1"/>
    <property type="molecule type" value="Genomic_DNA"/>
</dbReference>
<proteinExistence type="predicted"/>
<organism evidence="2 3">
    <name type="scientific">Lentzea miocenica</name>
    <dbReference type="NCBI Taxonomy" id="3095431"/>
    <lineage>
        <taxon>Bacteria</taxon>
        <taxon>Bacillati</taxon>
        <taxon>Actinomycetota</taxon>
        <taxon>Actinomycetes</taxon>
        <taxon>Pseudonocardiales</taxon>
        <taxon>Pseudonocardiaceae</taxon>
        <taxon>Lentzea</taxon>
    </lineage>
</organism>
<protein>
    <submittedName>
        <fullName evidence="2">Uncharacterized protein</fullName>
    </submittedName>
</protein>